<sequence>MLQMGKHKDCVQKKRRCRTAKMFRRLRKALSKFFRPRRRENKSRKNDPPVQLPEIPEILLTEEPVKLPEYPVHAATPAVEVENIVSSQEHKDVKRNSLESVALKSTSDSISSCEAALINPHGTHHEKSENKETCSDQEYSHIDIVSTKGLVNEEGDRKKEENVELENETPESEELVSEGEVVKEQQGVEKETPESEELVSEGEEIKEQQGVEKETPESEELWSEGEVVKEQQGVEKETPESEELLSEGEVVKEQQGVEKETPESEELVSEGEELKEQQGVEKETPESEELVSEGEVVKEQQGVEKETPESEELVSEGEELKEQQGVEKETPESEELVSEGKDRKEEKGEENKTHESEELINDEGGRKDEERVKIEIETPKSEELVFQQQEKTKVSRTSIEDYDLQKLLGEGGFGKVYLAQHKSSKEKVAIKALKKEGLQRSKHVMRLKLEKTILEEAKREKNPFLVGLYASFQTKHHYCLAMDYCAGGELTTYMKPAAFPKETAVFYAGCVVLGLQFLHERHIIHRDIKPDNILLDRDGYARLADFGISKKTMGFDGRTCSNIGTCYYMAPEILYYHSYNKSVDWWAIGVMIYQMLLHKKPFNGRNIEQIFMNIKNKEPKFPKKLDEDATSLIRKLLRKQPDIRLGASERDAEELKECSFFKELDFNALSKKLIKPPIIPKQKTPGCFRRVFSRGPRQAVLSGERYKPALKFVEKELGNFACSPLSQ</sequence>
<evidence type="ECO:0000313" key="10">
    <source>
        <dbReference type="Proteomes" id="UP000186698"/>
    </source>
</evidence>
<gene>
    <name evidence="11" type="primary">LOC108696851</name>
</gene>
<evidence type="ECO:0000256" key="4">
    <source>
        <dbReference type="ARBA" id="ARBA00022741"/>
    </source>
</evidence>
<dbReference type="Pfam" id="PF00069">
    <property type="entry name" value="Pkinase"/>
    <property type="match status" value="1"/>
</dbReference>
<evidence type="ECO:0000256" key="6">
    <source>
        <dbReference type="ARBA" id="ARBA00022840"/>
    </source>
</evidence>
<dbReference type="InterPro" id="IPR011009">
    <property type="entry name" value="Kinase-like_dom_sf"/>
</dbReference>
<dbReference type="AlphaFoldDB" id="A0A8J1LYS6"/>
<feature type="compositionally biased region" description="Basic and acidic residues" evidence="8">
    <location>
        <begin position="249"/>
        <end position="262"/>
    </location>
</feature>
<dbReference type="PROSITE" id="PS00107">
    <property type="entry name" value="PROTEIN_KINASE_ATP"/>
    <property type="match status" value="1"/>
</dbReference>
<dbReference type="Proteomes" id="UP000186698">
    <property type="component" value="Chromosome 1S"/>
</dbReference>
<dbReference type="SUPFAM" id="SSF56112">
    <property type="entry name" value="Protein kinase-like (PK-like)"/>
    <property type="match status" value="1"/>
</dbReference>
<feature type="compositionally biased region" description="Basic and acidic residues" evidence="8">
    <location>
        <begin position="318"/>
        <end position="331"/>
    </location>
</feature>
<dbReference type="RefSeq" id="XP_041434642.1">
    <property type="nucleotide sequence ID" value="XM_041578708.1"/>
</dbReference>
<dbReference type="InterPro" id="IPR008271">
    <property type="entry name" value="Ser/Thr_kinase_AS"/>
</dbReference>
<accession>A0A8J1LYS6</accession>
<dbReference type="InterPro" id="IPR000719">
    <property type="entry name" value="Prot_kinase_dom"/>
</dbReference>
<feature type="compositionally biased region" description="Basic and acidic residues" evidence="8">
    <location>
        <begin position="123"/>
        <end position="141"/>
    </location>
</feature>
<dbReference type="FunFam" id="1.10.510.10:FF:000210">
    <property type="entry name" value="Non-specific serine/threonine protein kinase"/>
    <property type="match status" value="1"/>
</dbReference>
<keyword evidence="2" id="KW-0597">Phosphoprotein</keyword>
<feature type="compositionally biased region" description="Basic and acidic residues" evidence="8">
    <location>
        <begin position="295"/>
        <end position="308"/>
    </location>
</feature>
<dbReference type="GO" id="GO:0004674">
    <property type="term" value="F:protein serine/threonine kinase activity"/>
    <property type="evidence" value="ECO:0000318"/>
    <property type="project" value="GO_Central"/>
</dbReference>
<dbReference type="PANTHER" id="PTHR24351">
    <property type="entry name" value="RIBOSOMAL PROTEIN S6 KINASE"/>
    <property type="match status" value="1"/>
</dbReference>
<feature type="binding site" evidence="7">
    <location>
        <position position="431"/>
    </location>
    <ligand>
        <name>ATP</name>
        <dbReference type="ChEBI" id="CHEBI:30616"/>
    </ligand>
</feature>
<protein>
    <submittedName>
        <fullName evidence="11">Serine/threonine-protein kinase N2</fullName>
    </submittedName>
</protein>
<dbReference type="PROSITE" id="PS00108">
    <property type="entry name" value="PROTEIN_KINASE_ST"/>
    <property type="match status" value="1"/>
</dbReference>
<feature type="region of interest" description="Disordered" evidence="8">
    <location>
        <begin position="120"/>
        <end position="370"/>
    </location>
</feature>
<keyword evidence="4 7" id="KW-0547">Nucleotide-binding</keyword>
<dbReference type="KEGG" id="xla:108696851"/>
<dbReference type="FunFam" id="3.30.200.20:FF:000474">
    <property type="entry name" value="Serine/threonine-protein kinase N2-like"/>
    <property type="match status" value="1"/>
</dbReference>
<keyword evidence="1" id="KW-0723">Serine/threonine-protein kinase</keyword>
<keyword evidence="6 7" id="KW-0067">ATP-binding</keyword>
<feature type="domain" description="Protein kinase" evidence="9">
    <location>
        <begin position="402"/>
        <end position="661"/>
    </location>
</feature>
<dbReference type="GO" id="GO:0005737">
    <property type="term" value="C:cytoplasm"/>
    <property type="evidence" value="ECO:0000318"/>
    <property type="project" value="GO_Central"/>
</dbReference>
<evidence type="ECO:0000256" key="8">
    <source>
        <dbReference type="SAM" id="MobiDB-lite"/>
    </source>
</evidence>
<keyword evidence="3" id="KW-0808">Transferase</keyword>
<feature type="compositionally biased region" description="Basic and acidic residues" evidence="8">
    <location>
        <begin position="272"/>
        <end position="285"/>
    </location>
</feature>
<feature type="compositionally biased region" description="Acidic residues" evidence="8">
    <location>
        <begin position="163"/>
        <end position="177"/>
    </location>
</feature>
<evidence type="ECO:0000256" key="5">
    <source>
        <dbReference type="ARBA" id="ARBA00022777"/>
    </source>
</evidence>
<keyword evidence="10" id="KW-1185">Reference proteome</keyword>
<dbReference type="Gene3D" id="3.30.200.20">
    <property type="entry name" value="Phosphorylase Kinase, domain 1"/>
    <property type="match status" value="1"/>
</dbReference>
<evidence type="ECO:0000256" key="1">
    <source>
        <dbReference type="ARBA" id="ARBA00022527"/>
    </source>
</evidence>
<feature type="compositionally biased region" description="Basic and acidic residues" evidence="8">
    <location>
        <begin position="338"/>
        <end position="370"/>
    </location>
</feature>
<organism evidence="10 11">
    <name type="scientific">Xenopus laevis</name>
    <name type="common">African clawed frog</name>
    <dbReference type="NCBI Taxonomy" id="8355"/>
    <lineage>
        <taxon>Eukaryota</taxon>
        <taxon>Metazoa</taxon>
        <taxon>Chordata</taxon>
        <taxon>Craniata</taxon>
        <taxon>Vertebrata</taxon>
        <taxon>Euteleostomi</taxon>
        <taxon>Amphibia</taxon>
        <taxon>Batrachia</taxon>
        <taxon>Anura</taxon>
        <taxon>Pipoidea</taxon>
        <taxon>Pipidae</taxon>
        <taxon>Xenopodinae</taxon>
        <taxon>Xenopus</taxon>
        <taxon>Xenopus</taxon>
    </lineage>
</organism>
<dbReference type="InterPro" id="IPR017441">
    <property type="entry name" value="Protein_kinase_ATP_BS"/>
</dbReference>
<evidence type="ECO:0000256" key="2">
    <source>
        <dbReference type="ARBA" id="ARBA00022553"/>
    </source>
</evidence>
<feature type="compositionally biased region" description="Basic and acidic residues" evidence="8">
    <location>
        <begin position="203"/>
        <end position="216"/>
    </location>
</feature>
<dbReference type="GeneID" id="108696851"/>
<name>A0A8J1LYS6_XENLA</name>
<dbReference type="PROSITE" id="PS50011">
    <property type="entry name" value="PROTEIN_KINASE_DOM"/>
    <property type="match status" value="1"/>
</dbReference>
<evidence type="ECO:0000256" key="3">
    <source>
        <dbReference type="ARBA" id="ARBA00022679"/>
    </source>
</evidence>
<dbReference type="GO" id="GO:0005634">
    <property type="term" value="C:nucleus"/>
    <property type="evidence" value="ECO:0000318"/>
    <property type="project" value="GO_Central"/>
</dbReference>
<proteinExistence type="predicted"/>
<reference evidence="11" key="1">
    <citation type="submission" date="2025-08" db="UniProtKB">
        <authorList>
            <consortium name="RefSeq"/>
        </authorList>
    </citation>
    <scope>IDENTIFICATION</scope>
    <source>
        <strain evidence="11">J_2021</strain>
        <tissue evidence="11">Erythrocytes</tissue>
    </source>
</reference>
<evidence type="ECO:0000313" key="11">
    <source>
        <dbReference type="RefSeq" id="XP_041434642.1"/>
    </source>
</evidence>
<dbReference type="GO" id="GO:0005524">
    <property type="term" value="F:ATP binding"/>
    <property type="evidence" value="ECO:0007669"/>
    <property type="project" value="UniProtKB-UniRule"/>
</dbReference>
<evidence type="ECO:0000256" key="7">
    <source>
        <dbReference type="PROSITE-ProRule" id="PRU10141"/>
    </source>
</evidence>
<evidence type="ECO:0000259" key="9">
    <source>
        <dbReference type="PROSITE" id="PS50011"/>
    </source>
</evidence>
<dbReference type="SMART" id="SM00220">
    <property type="entry name" value="S_TKc"/>
    <property type="match status" value="1"/>
</dbReference>
<feature type="compositionally biased region" description="Basic and acidic residues" evidence="8">
    <location>
        <begin position="226"/>
        <end position="239"/>
    </location>
</feature>
<feature type="compositionally biased region" description="Basic and acidic residues" evidence="8">
    <location>
        <begin position="180"/>
        <end position="193"/>
    </location>
</feature>
<dbReference type="Gene3D" id="1.10.510.10">
    <property type="entry name" value="Transferase(Phosphotransferase) domain 1"/>
    <property type="match status" value="1"/>
</dbReference>
<keyword evidence="5 11" id="KW-0418">Kinase</keyword>